<evidence type="ECO:0000256" key="1">
    <source>
        <dbReference type="SAM" id="MobiDB-lite"/>
    </source>
</evidence>
<comment type="caution">
    <text evidence="2">The sequence shown here is derived from an EMBL/GenBank/DDBJ whole genome shotgun (WGS) entry which is preliminary data.</text>
</comment>
<feature type="compositionally biased region" description="Basic and acidic residues" evidence="1">
    <location>
        <begin position="11"/>
        <end position="20"/>
    </location>
</feature>
<sequence>MTDSNEPWENVVRKSLDPKKVQIRIQQAQTPKQPIEPKKKGSK</sequence>
<name>A0A644UFN7_9ZZZZ</name>
<proteinExistence type="predicted"/>
<feature type="region of interest" description="Disordered" evidence="1">
    <location>
        <begin position="1"/>
        <end position="43"/>
    </location>
</feature>
<evidence type="ECO:0000313" key="2">
    <source>
        <dbReference type="EMBL" id="MPL77701.1"/>
    </source>
</evidence>
<dbReference type="EMBL" id="VSSQ01000109">
    <property type="protein sequence ID" value="MPL77701.1"/>
    <property type="molecule type" value="Genomic_DNA"/>
</dbReference>
<organism evidence="2">
    <name type="scientific">bioreactor metagenome</name>
    <dbReference type="NCBI Taxonomy" id="1076179"/>
    <lineage>
        <taxon>unclassified sequences</taxon>
        <taxon>metagenomes</taxon>
        <taxon>ecological metagenomes</taxon>
    </lineage>
</organism>
<reference evidence="2" key="1">
    <citation type="submission" date="2019-08" db="EMBL/GenBank/DDBJ databases">
        <authorList>
            <person name="Kucharzyk K."/>
            <person name="Murdoch R.W."/>
            <person name="Higgins S."/>
            <person name="Loffler F."/>
        </authorList>
    </citation>
    <scope>NUCLEOTIDE SEQUENCE</scope>
</reference>
<accession>A0A644UFN7</accession>
<protein>
    <submittedName>
        <fullName evidence="2">Uncharacterized protein</fullName>
    </submittedName>
</protein>
<gene>
    <name evidence="2" type="ORF">SDC9_23558</name>
</gene>
<dbReference type="AlphaFoldDB" id="A0A644UFN7"/>